<dbReference type="SUPFAM" id="SSF75217">
    <property type="entry name" value="alpha/beta knot"/>
    <property type="match status" value="1"/>
</dbReference>
<dbReference type="GO" id="GO:0008173">
    <property type="term" value="F:RNA methyltransferase activity"/>
    <property type="evidence" value="ECO:0007669"/>
    <property type="project" value="InterPro"/>
</dbReference>
<dbReference type="PANTHER" id="PTHR43191:SF2">
    <property type="entry name" value="RRNA METHYLTRANSFERASE 3, MITOCHONDRIAL"/>
    <property type="match status" value="1"/>
</dbReference>
<comment type="caution">
    <text evidence="5">The sequence shown here is derived from an EMBL/GenBank/DDBJ whole genome shotgun (WGS) entry which is preliminary data.</text>
</comment>
<dbReference type="GO" id="GO:0032259">
    <property type="term" value="P:methylation"/>
    <property type="evidence" value="ECO:0007669"/>
    <property type="project" value="UniProtKB-KW"/>
</dbReference>
<accession>A0A2A9M9K0</accession>
<dbReference type="OrthoDB" id="270651at2759"/>
<evidence type="ECO:0000256" key="2">
    <source>
        <dbReference type="ARBA" id="ARBA00022679"/>
    </source>
</evidence>
<reference evidence="5 6" key="1">
    <citation type="submission" date="2017-09" db="EMBL/GenBank/DDBJ databases">
        <title>Genome sequencing of Besnoitia besnoiti strain Bb-Ger1.</title>
        <authorList>
            <person name="Schares G."/>
            <person name="Venepally P."/>
            <person name="Lorenzi H.A."/>
        </authorList>
    </citation>
    <scope>NUCLEOTIDE SEQUENCE [LARGE SCALE GENOMIC DNA]</scope>
    <source>
        <strain evidence="5 6">Bb-Ger1</strain>
    </source>
</reference>
<evidence type="ECO:0000256" key="1">
    <source>
        <dbReference type="ARBA" id="ARBA00022603"/>
    </source>
</evidence>
<dbReference type="AlphaFoldDB" id="A0A2A9M9K0"/>
<protein>
    <recommendedName>
        <fullName evidence="4">tRNA/rRNA methyltransferase SpoU type domain-containing protein</fullName>
    </recommendedName>
</protein>
<dbReference type="InterPro" id="IPR051259">
    <property type="entry name" value="rRNA_Methyltransferase"/>
</dbReference>
<dbReference type="GO" id="GO:0006396">
    <property type="term" value="P:RNA processing"/>
    <property type="evidence" value="ECO:0007669"/>
    <property type="project" value="InterPro"/>
</dbReference>
<feature type="region of interest" description="Disordered" evidence="3">
    <location>
        <begin position="90"/>
        <end position="112"/>
    </location>
</feature>
<dbReference type="EMBL" id="NWUJ01000006">
    <property type="protein sequence ID" value="PFH34579.1"/>
    <property type="molecule type" value="Genomic_DNA"/>
</dbReference>
<dbReference type="VEuPathDB" id="ToxoDB:BESB_066120"/>
<sequence length="553" mass="60396">MPLTRVAPLDTLLRFFGFPVKGRTRSFQRTSSTAAQQALARPERLHFHDSRLNSSGTRPKETWQLLYRRPLRPLDAICRCALLSRLFSSVTPSRGPAGSGAGPRASVGEVSRDKRLNEEAKLRAFAPLASSDGAGSEAPRRTLSDVTASPSAAEHERRLRRRIQASGRRPSEIRRLQDVLVTHLLSVAGNPSYRLSRQSVIVSGVSLINELRKSFHCKRLIVSRHSKRPKPEECADAAEKSDLLKAGASGGRCLGRLSSDENTVQITANCSAETHFASDRIVRKLSGLHSYDGGCVAEMRYPPPAATFGDVKLLLCLGRPPSSFYENSVAGGAAKGPEEECGNDQQSALGTVGTILRSAAALQWQGVWLLPHCPDIFSPLGIRASQGALFWLPYRKGTWDEFLNFAAEQQLLICVPHRSGIDVHSGELLRQGYKGICLLIDDTAFQAAECVVQQRSRNEMNAVGGHTAPLLEVSDRLEGSVGGGKKKLPMLSRHHQLISLPPVGLRGSENERADGVNFMHPVSSTTIMMYQLKHTHFPDTASSAFLFCKNRGS</sequence>
<dbReference type="InterPro" id="IPR029026">
    <property type="entry name" value="tRNA_m1G_MTases_N"/>
</dbReference>
<evidence type="ECO:0000256" key="3">
    <source>
        <dbReference type="SAM" id="MobiDB-lite"/>
    </source>
</evidence>
<dbReference type="Pfam" id="PF00588">
    <property type="entry name" value="SpoU_methylase"/>
    <property type="match status" value="1"/>
</dbReference>
<dbReference type="PANTHER" id="PTHR43191">
    <property type="entry name" value="RRNA METHYLTRANSFERASE 3"/>
    <property type="match status" value="1"/>
</dbReference>
<dbReference type="Gene3D" id="3.40.1280.10">
    <property type="match status" value="1"/>
</dbReference>
<dbReference type="InterPro" id="IPR001537">
    <property type="entry name" value="SpoU_MeTrfase"/>
</dbReference>
<keyword evidence="6" id="KW-1185">Reference proteome</keyword>
<organism evidence="5 6">
    <name type="scientific">Besnoitia besnoiti</name>
    <name type="common">Apicomplexan protozoan</name>
    <dbReference type="NCBI Taxonomy" id="94643"/>
    <lineage>
        <taxon>Eukaryota</taxon>
        <taxon>Sar</taxon>
        <taxon>Alveolata</taxon>
        <taxon>Apicomplexa</taxon>
        <taxon>Conoidasida</taxon>
        <taxon>Coccidia</taxon>
        <taxon>Eucoccidiorida</taxon>
        <taxon>Eimeriorina</taxon>
        <taxon>Sarcocystidae</taxon>
        <taxon>Besnoitia</taxon>
    </lineage>
</organism>
<dbReference type="GO" id="GO:0003723">
    <property type="term" value="F:RNA binding"/>
    <property type="evidence" value="ECO:0007669"/>
    <property type="project" value="InterPro"/>
</dbReference>
<name>A0A2A9M9K0_BESBE</name>
<evidence type="ECO:0000313" key="6">
    <source>
        <dbReference type="Proteomes" id="UP000224006"/>
    </source>
</evidence>
<gene>
    <name evidence="5" type="ORF">BESB_066120</name>
</gene>
<evidence type="ECO:0000259" key="4">
    <source>
        <dbReference type="Pfam" id="PF00588"/>
    </source>
</evidence>
<feature type="compositionally biased region" description="Low complexity" evidence="3">
    <location>
        <begin position="92"/>
        <end position="106"/>
    </location>
</feature>
<dbReference type="KEGG" id="bbes:BESB_066120"/>
<dbReference type="GeneID" id="40311538"/>
<dbReference type="STRING" id="94643.A0A2A9M9K0"/>
<dbReference type="Proteomes" id="UP000224006">
    <property type="component" value="Chromosome VI"/>
</dbReference>
<dbReference type="InterPro" id="IPR029028">
    <property type="entry name" value="Alpha/beta_knot_MTases"/>
</dbReference>
<evidence type="ECO:0000313" key="5">
    <source>
        <dbReference type="EMBL" id="PFH34579.1"/>
    </source>
</evidence>
<feature type="region of interest" description="Disordered" evidence="3">
    <location>
        <begin position="127"/>
        <end position="168"/>
    </location>
</feature>
<keyword evidence="2" id="KW-0808">Transferase</keyword>
<keyword evidence="1" id="KW-0489">Methyltransferase</keyword>
<feature type="domain" description="tRNA/rRNA methyltransferase SpoU type" evidence="4">
    <location>
        <begin position="352"/>
        <end position="424"/>
    </location>
</feature>
<proteinExistence type="predicted"/>
<dbReference type="RefSeq" id="XP_029218588.1">
    <property type="nucleotide sequence ID" value="XM_029365005.1"/>
</dbReference>